<organism evidence="1 2">
    <name type="scientific">Cannabis sativa</name>
    <name type="common">Hemp</name>
    <name type="synonym">Marijuana</name>
    <dbReference type="NCBI Taxonomy" id="3483"/>
    <lineage>
        <taxon>Eukaryota</taxon>
        <taxon>Viridiplantae</taxon>
        <taxon>Streptophyta</taxon>
        <taxon>Embryophyta</taxon>
        <taxon>Tracheophyta</taxon>
        <taxon>Spermatophyta</taxon>
        <taxon>Magnoliopsida</taxon>
        <taxon>eudicotyledons</taxon>
        <taxon>Gunneridae</taxon>
        <taxon>Pentapetalae</taxon>
        <taxon>rosids</taxon>
        <taxon>fabids</taxon>
        <taxon>Rosales</taxon>
        <taxon>Cannabaceae</taxon>
        <taxon>Cannabis</taxon>
    </lineage>
</organism>
<evidence type="ECO:0008006" key="3">
    <source>
        <dbReference type="Google" id="ProtNLM"/>
    </source>
</evidence>
<protein>
    <recommendedName>
        <fullName evidence="3">DUF4283 domain-containing protein</fullName>
    </recommendedName>
</protein>
<reference evidence="1" key="2">
    <citation type="submission" date="2021-03" db="UniProtKB">
        <authorList>
            <consortium name="EnsemblPlants"/>
        </authorList>
    </citation>
    <scope>IDENTIFICATION</scope>
</reference>
<reference evidence="1" key="1">
    <citation type="submission" date="2018-11" db="EMBL/GenBank/DDBJ databases">
        <authorList>
            <person name="Grassa J C."/>
        </authorList>
    </citation>
    <scope>NUCLEOTIDE SEQUENCE [LARGE SCALE GENOMIC DNA]</scope>
</reference>
<evidence type="ECO:0000313" key="2">
    <source>
        <dbReference type="Proteomes" id="UP000596661"/>
    </source>
</evidence>
<dbReference type="Proteomes" id="UP000596661">
    <property type="component" value="Chromosome 4"/>
</dbReference>
<dbReference type="EnsemblPlants" id="evm.model.04.644">
    <property type="protein sequence ID" value="cds.evm.model.04.644"/>
    <property type="gene ID" value="evm.TU.04.644"/>
</dbReference>
<dbReference type="Gramene" id="evm.model.04.644">
    <property type="protein sequence ID" value="cds.evm.model.04.644"/>
    <property type="gene ID" value="evm.TU.04.644"/>
</dbReference>
<sequence>MSSKIILSEKERATHVLTESDLQVAHTNPQFFLVARCLSNAFNPKTFMTRMGEFWSKKCRFEVTVSEMHSELYLLTLGCASDKFRLFEGEPWHYNNFLIILHSPTVLHNVSKEDLNTVQFWVQCHRLPFLSKSHALACKIGEWIGEYIDVYEDSLHESWGSFLRVRVRLDIQQPLMRGIEPELPYGLELLGDKLPKSGYERYRNDFSKANAYPFLTRLTRKTINSVYPKHISQKHFSLGSAPHPTLLTNAESSSQSMPEKHITNTTPELPSPFPSFFQPSLPINANGPTDEQPAINCPKTSTQIPAAMTSVHSTPVATYPHAPSTINLTPKHSPFS</sequence>
<dbReference type="InterPro" id="IPR040256">
    <property type="entry name" value="At4g02000-like"/>
</dbReference>
<accession>A0A803PI83</accession>
<dbReference type="PANTHER" id="PTHR31286">
    <property type="entry name" value="GLYCINE-RICH CELL WALL STRUCTURAL PROTEIN 1.8-LIKE"/>
    <property type="match status" value="1"/>
</dbReference>
<keyword evidence="2" id="KW-1185">Reference proteome</keyword>
<evidence type="ECO:0000313" key="1">
    <source>
        <dbReference type="EnsemblPlants" id="cds.evm.model.04.644"/>
    </source>
</evidence>
<name>A0A803PI83_CANSA</name>
<dbReference type="AlphaFoldDB" id="A0A803PI83"/>
<proteinExistence type="predicted"/>
<dbReference type="PANTHER" id="PTHR31286:SF167">
    <property type="entry name" value="OS09G0268800 PROTEIN"/>
    <property type="match status" value="1"/>
</dbReference>
<dbReference type="EMBL" id="UZAU01000366">
    <property type="status" value="NOT_ANNOTATED_CDS"/>
    <property type="molecule type" value="Genomic_DNA"/>
</dbReference>